<evidence type="ECO:0000313" key="2">
    <source>
        <dbReference type="Proteomes" id="UP000305654"/>
    </source>
</evidence>
<accession>A0A5R9J767</accession>
<evidence type="ECO:0000313" key="1">
    <source>
        <dbReference type="EMBL" id="TLU71461.1"/>
    </source>
</evidence>
<protein>
    <recommendedName>
        <fullName evidence="3">Helix-turn-helix domain-containing protein</fullName>
    </recommendedName>
</protein>
<dbReference type="Proteomes" id="UP000305654">
    <property type="component" value="Unassembled WGS sequence"/>
</dbReference>
<evidence type="ECO:0008006" key="3">
    <source>
        <dbReference type="Google" id="ProtNLM"/>
    </source>
</evidence>
<dbReference type="AlphaFoldDB" id="A0A5R9J767"/>
<sequence length="64" mass="7205">MQRHIFSVDEFGQSHGLSRATLYNLWKAGKGPVFMKVGSRRLISEEAATAWRRQMEAETASHAA</sequence>
<keyword evidence="2" id="KW-1185">Reference proteome</keyword>
<name>A0A5R9J767_9PROT</name>
<proteinExistence type="predicted"/>
<reference evidence="1 2" key="1">
    <citation type="submission" date="2019-05" db="EMBL/GenBank/DDBJ databases">
        <authorList>
            <person name="Pankratov T."/>
            <person name="Grouzdev D."/>
        </authorList>
    </citation>
    <scope>NUCLEOTIDE SEQUENCE [LARGE SCALE GENOMIC DNA]</scope>
    <source>
        <strain evidence="1 2">KEBCLARHB70R</strain>
    </source>
</reference>
<dbReference type="RefSeq" id="WP_138327099.1">
    <property type="nucleotide sequence ID" value="NZ_VCDI01000006.1"/>
</dbReference>
<organism evidence="1 2">
    <name type="scientific">Lichenicoccus roseus</name>
    <dbReference type="NCBI Taxonomy" id="2683649"/>
    <lineage>
        <taxon>Bacteria</taxon>
        <taxon>Pseudomonadati</taxon>
        <taxon>Pseudomonadota</taxon>
        <taxon>Alphaproteobacteria</taxon>
        <taxon>Acetobacterales</taxon>
        <taxon>Acetobacteraceae</taxon>
        <taxon>Lichenicoccus</taxon>
    </lineage>
</organism>
<gene>
    <name evidence="1" type="ORF">FE263_16305</name>
</gene>
<dbReference type="OrthoDB" id="8100940at2"/>
<dbReference type="EMBL" id="VCDI01000006">
    <property type="protein sequence ID" value="TLU71461.1"/>
    <property type="molecule type" value="Genomic_DNA"/>
</dbReference>
<comment type="caution">
    <text evidence="1">The sequence shown here is derived from an EMBL/GenBank/DDBJ whole genome shotgun (WGS) entry which is preliminary data.</text>
</comment>